<evidence type="ECO:0008006" key="4">
    <source>
        <dbReference type="Google" id="ProtNLM"/>
    </source>
</evidence>
<gene>
    <name evidence="2" type="ORF">H9800_04410</name>
</gene>
<protein>
    <recommendedName>
        <fullName evidence="4">SbsA Ig-like domain-containing protein</fullName>
    </recommendedName>
</protein>
<keyword evidence="1" id="KW-0732">Signal</keyword>
<name>A0A9D2KIA0_9MICO</name>
<proteinExistence type="predicted"/>
<evidence type="ECO:0000313" key="2">
    <source>
        <dbReference type="EMBL" id="HJA04083.1"/>
    </source>
</evidence>
<reference evidence="2" key="2">
    <citation type="submission" date="2021-04" db="EMBL/GenBank/DDBJ databases">
        <authorList>
            <person name="Gilroy R."/>
        </authorList>
    </citation>
    <scope>NUCLEOTIDE SEQUENCE</scope>
    <source>
        <strain evidence="2">ChiHjej8B7-3636</strain>
    </source>
</reference>
<sequence length="471" mass="49008">MSTDSRRAHRAGLARRRYARAVAVVLGCFLVTGGAAAAVSLTQGPRITEVQADPAAATDTSGSRVIFTANQALGDVDADQVTIEPATDFALDAAGRTVGVRFPIALDAGTEYTVTVSGVQGIGGGPTSEFTTAFTTPPSEVLVLERDPSGDDRIVRRTVGGEDAEVVVSAGDIDDFRATSSYIVASVIDGDAMRVIVIDRATGDQADVALPGPGTVLGLQVSERGQLYGFTFTDQDVSAESGRENVLFTGSIAGAFDGAEPDPVVVAGDEPSIDRWRFVPETSSLLLNDFSGDLTLVDRTDPDGEVSSFGTALSIEGVARSTYTALIDRIDEGFVELDLASGEQRGVSDVDLGGERLLGHMLPLADGGTLRSYALLEDGIPTSSDVVIVDADGEAHEVAAVAEGEALQQVCASPSVQYVAVAVSPIADNPYGGSVQTLPQEVTTRIYDARTGDEVAAWPGFDVSWCEAGPW</sequence>
<evidence type="ECO:0000313" key="3">
    <source>
        <dbReference type="Proteomes" id="UP000824220"/>
    </source>
</evidence>
<feature type="chain" id="PRO_5039724682" description="SbsA Ig-like domain-containing protein" evidence="1">
    <location>
        <begin position="38"/>
        <end position="471"/>
    </location>
</feature>
<dbReference type="EMBL" id="DXAM01000059">
    <property type="protein sequence ID" value="HJA04083.1"/>
    <property type="molecule type" value="Genomic_DNA"/>
</dbReference>
<organism evidence="2 3">
    <name type="scientific">Candidatus Microbacterium stercoravium</name>
    <dbReference type="NCBI Taxonomy" id="2838697"/>
    <lineage>
        <taxon>Bacteria</taxon>
        <taxon>Bacillati</taxon>
        <taxon>Actinomycetota</taxon>
        <taxon>Actinomycetes</taxon>
        <taxon>Micrococcales</taxon>
        <taxon>Microbacteriaceae</taxon>
        <taxon>Microbacterium</taxon>
    </lineage>
</organism>
<accession>A0A9D2KIA0</accession>
<dbReference type="AlphaFoldDB" id="A0A9D2KIA0"/>
<reference evidence="2" key="1">
    <citation type="journal article" date="2021" name="PeerJ">
        <title>Extensive microbial diversity within the chicken gut microbiome revealed by metagenomics and culture.</title>
        <authorList>
            <person name="Gilroy R."/>
            <person name="Ravi A."/>
            <person name="Getino M."/>
            <person name="Pursley I."/>
            <person name="Horton D.L."/>
            <person name="Alikhan N.F."/>
            <person name="Baker D."/>
            <person name="Gharbi K."/>
            <person name="Hall N."/>
            <person name="Watson M."/>
            <person name="Adriaenssens E.M."/>
            <person name="Foster-Nyarko E."/>
            <person name="Jarju S."/>
            <person name="Secka A."/>
            <person name="Antonio M."/>
            <person name="Oren A."/>
            <person name="Chaudhuri R.R."/>
            <person name="La Ragione R."/>
            <person name="Hildebrand F."/>
            <person name="Pallen M.J."/>
        </authorList>
    </citation>
    <scope>NUCLEOTIDE SEQUENCE</scope>
    <source>
        <strain evidence="2">ChiHjej8B7-3636</strain>
    </source>
</reference>
<comment type="caution">
    <text evidence="2">The sequence shown here is derived from an EMBL/GenBank/DDBJ whole genome shotgun (WGS) entry which is preliminary data.</text>
</comment>
<evidence type="ECO:0000256" key="1">
    <source>
        <dbReference type="SAM" id="SignalP"/>
    </source>
</evidence>
<feature type="signal peptide" evidence="1">
    <location>
        <begin position="1"/>
        <end position="37"/>
    </location>
</feature>
<dbReference type="Proteomes" id="UP000824220">
    <property type="component" value="Unassembled WGS sequence"/>
</dbReference>